<evidence type="ECO:0008006" key="2">
    <source>
        <dbReference type="Google" id="ProtNLM"/>
    </source>
</evidence>
<sequence>MEVFDNLSLVQLLAMSNGDLFKSLCCKGVCALTEINKYCASQGTNQGVQAQPHLEGNFQNQLELCESYSPKP</sequence>
<dbReference type="AlphaFoldDB" id="A0A2P2N910"/>
<accession>A0A2P2N910</accession>
<dbReference type="EMBL" id="GGEC01058481">
    <property type="protein sequence ID" value="MBX38965.1"/>
    <property type="molecule type" value="Transcribed_RNA"/>
</dbReference>
<protein>
    <recommendedName>
        <fullName evidence="2">Insulin-like domain-containing protein</fullName>
    </recommendedName>
</protein>
<name>A0A2P2N910_RHIMU</name>
<evidence type="ECO:0000313" key="1">
    <source>
        <dbReference type="EMBL" id="MBX38965.1"/>
    </source>
</evidence>
<reference evidence="1" key="1">
    <citation type="submission" date="2018-02" db="EMBL/GenBank/DDBJ databases">
        <title>Rhizophora mucronata_Transcriptome.</title>
        <authorList>
            <person name="Meera S.P."/>
            <person name="Sreeshan A."/>
            <person name="Augustine A."/>
        </authorList>
    </citation>
    <scope>NUCLEOTIDE SEQUENCE</scope>
    <source>
        <tissue evidence="1">Leaf</tissue>
    </source>
</reference>
<proteinExistence type="predicted"/>
<organism evidence="1">
    <name type="scientific">Rhizophora mucronata</name>
    <name type="common">Asiatic mangrove</name>
    <dbReference type="NCBI Taxonomy" id="61149"/>
    <lineage>
        <taxon>Eukaryota</taxon>
        <taxon>Viridiplantae</taxon>
        <taxon>Streptophyta</taxon>
        <taxon>Embryophyta</taxon>
        <taxon>Tracheophyta</taxon>
        <taxon>Spermatophyta</taxon>
        <taxon>Magnoliopsida</taxon>
        <taxon>eudicotyledons</taxon>
        <taxon>Gunneridae</taxon>
        <taxon>Pentapetalae</taxon>
        <taxon>rosids</taxon>
        <taxon>fabids</taxon>
        <taxon>Malpighiales</taxon>
        <taxon>Rhizophoraceae</taxon>
        <taxon>Rhizophora</taxon>
    </lineage>
</organism>